<evidence type="ECO:0000259" key="1">
    <source>
        <dbReference type="PROSITE" id="PS50404"/>
    </source>
</evidence>
<dbReference type="Pfam" id="PF13417">
    <property type="entry name" value="GST_N_3"/>
    <property type="match status" value="1"/>
</dbReference>
<dbReference type="SUPFAM" id="SSF52833">
    <property type="entry name" value="Thioredoxin-like"/>
    <property type="match status" value="1"/>
</dbReference>
<keyword evidence="3" id="KW-0808">Transferase</keyword>
<protein>
    <submittedName>
        <fullName evidence="3">Glutathione S-transferase family protein</fullName>
    </submittedName>
</protein>
<gene>
    <name evidence="3" type="ORF">EXN22_00635</name>
</gene>
<dbReference type="PANTHER" id="PTHR43968">
    <property type="match status" value="1"/>
</dbReference>
<dbReference type="SUPFAM" id="SSF47616">
    <property type="entry name" value="GST C-terminal domain-like"/>
    <property type="match status" value="1"/>
</dbReference>
<dbReference type="InterPro" id="IPR010987">
    <property type="entry name" value="Glutathione-S-Trfase_C-like"/>
</dbReference>
<dbReference type="Gene3D" id="1.20.1050.10">
    <property type="match status" value="1"/>
</dbReference>
<keyword evidence="4" id="KW-1185">Reference proteome</keyword>
<dbReference type="PROSITE" id="PS50405">
    <property type="entry name" value="GST_CTER"/>
    <property type="match status" value="1"/>
</dbReference>
<name>A0A411MBR1_9PSED</name>
<dbReference type="GO" id="GO:0005737">
    <property type="term" value="C:cytoplasm"/>
    <property type="evidence" value="ECO:0007669"/>
    <property type="project" value="TreeGrafter"/>
</dbReference>
<dbReference type="OrthoDB" id="5242791at2"/>
<dbReference type="PANTHER" id="PTHR43968:SF6">
    <property type="entry name" value="GLUTATHIONE S-TRANSFERASE OMEGA"/>
    <property type="match status" value="1"/>
</dbReference>
<dbReference type="InterPro" id="IPR004046">
    <property type="entry name" value="GST_C"/>
</dbReference>
<dbReference type="InterPro" id="IPR036282">
    <property type="entry name" value="Glutathione-S-Trfase_C_sf"/>
</dbReference>
<dbReference type="CDD" id="cd00570">
    <property type="entry name" value="GST_N_family"/>
    <property type="match status" value="1"/>
</dbReference>
<dbReference type="InterPro" id="IPR036249">
    <property type="entry name" value="Thioredoxin-like_sf"/>
</dbReference>
<sequence>MLKLHGFAVSNYYNMVKLALLEKGVPFEEVLFFGGQGPEALKVSPRGKVPVLETEHGFLSETSLILDYIEQTQAGKALLPEGVFAQAKVHELAKEIELYIELPARACYPQAFFGMPVDEAIKAKAKDELLAGIATLKRNGKFSPYVAGDSLTIADMLFCFSIDLAYAVGKKVLDIDVLEDFPQARELLERFKSNPNVQKIAADKEAQMPAFLEMVRSGKR</sequence>
<proteinExistence type="predicted"/>
<dbReference type="EMBL" id="CP035952">
    <property type="protein sequence ID" value="QBF24251.1"/>
    <property type="molecule type" value="Genomic_DNA"/>
</dbReference>
<reference evidence="3 4" key="1">
    <citation type="submission" date="2019-02" db="EMBL/GenBank/DDBJ databases">
        <title>Complete genome sequence of Pseudomonas sp. SNU WT1 isolated from rainbow trout.</title>
        <authorList>
            <person name="Oh W.T."/>
            <person name="Park S.C."/>
        </authorList>
    </citation>
    <scope>NUCLEOTIDE SEQUENCE [LARGE SCALE GENOMIC DNA]</scope>
    <source>
        <strain evidence="3 4">SNU WT1</strain>
    </source>
</reference>
<dbReference type="Proteomes" id="UP000291130">
    <property type="component" value="Chromosome"/>
</dbReference>
<dbReference type="PROSITE" id="PS50404">
    <property type="entry name" value="GST_NTER"/>
    <property type="match status" value="1"/>
</dbReference>
<evidence type="ECO:0000259" key="2">
    <source>
        <dbReference type="PROSITE" id="PS50405"/>
    </source>
</evidence>
<dbReference type="AlphaFoldDB" id="A0A411MBR1"/>
<feature type="domain" description="GST N-terminal" evidence="1">
    <location>
        <begin position="1"/>
        <end position="77"/>
    </location>
</feature>
<dbReference type="GO" id="GO:0016740">
    <property type="term" value="F:transferase activity"/>
    <property type="evidence" value="ECO:0007669"/>
    <property type="project" value="UniProtKB-KW"/>
</dbReference>
<accession>A0A411MBR1</accession>
<dbReference type="SFLD" id="SFLDS00019">
    <property type="entry name" value="Glutathione_Transferase_(cytos"/>
    <property type="match status" value="1"/>
</dbReference>
<dbReference type="Gene3D" id="3.40.30.10">
    <property type="entry name" value="Glutaredoxin"/>
    <property type="match status" value="1"/>
</dbReference>
<dbReference type="RefSeq" id="WP_130261985.1">
    <property type="nucleotide sequence ID" value="NZ_CP035952.1"/>
</dbReference>
<organism evidence="3 4">
    <name type="scientific">Pseudomonas tructae</name>
    <dbReference type="NCBI Taxonomy" id="2518644"/>
    <lineage>
        <taxon>Bacteria</taxon>
        <taxon>Pseudomonadati</taxon>
        <taxon>Pseudomonadota</taxon>
        <taxon>Gammaproteobacteria</taxon>
        <taxon>Pseudomonadales</taxon>
        <taxon>Pseudomonadaceae</taxon>
        <taxon>Pseudomonas</taxon>
    </lineage>
</organism>
<evidence type="ECO:0000313" key="3">
    <source>
        <dbReference type="EMBL" id="QBF24251.1"/>
    </source>
</evidence>
<dbReference type="InterPro" id="IPR004045">
    <property type="entry name" value="Glutathione_S-Trfase_N"/>
</dbReference>
<dbReference type="Pfam" id="PF14497">
    <property type="entry name" value="GST_C_3"/>
    <property type="match status" value="1"/>
</dbReference>
<dbReference type="InterPro" id="IPR040079">
    <property type="entry name" value="Glutathione_S-Trfase"/>
</dbReference>
<evidence type="ECO:0000313" key="4">
    <source>
        <dbReference type="Proteomes" id="UP000291130"/>
    </source>
</evidence>
<dbReference type="KEGG" id="ptk:EXN22_00635"/>
<dbReference type="InterPro" id="IPR050983">
    <property type="entry name" value="GST_Omega/HSP26"/>
</dbReference>
<feature type="domain" description="GST C-terminal" evidence="2">
    <location>
        <begin position="82"/>
        <end position="210"/>
    </location>
</feature>